<name>A0A0F9DX97_9ZZZZ</name>
<dbReference type="AlphaFoldDB" id="A0A0F9DX97"/>
<evidence type="ECO:0000313" key="1">
    <source>
        <dbReference type="EMBL" id="KKL58416.1"/>
    </source>
</evidence>
<reference evidence="1" key="1">
    <citation type="journal article" date="2015" name="Nature">
        <title>Complex archaea that bridge the gap between prokaryotes and eukaryotes.</title>
        <authorList>
            <person name="Spang A."/>
            <person name="Saw J.H."/>
            <person name="Jorgensen S.L."/>
            <person name="Zaremba-Niedzwiedzka K."/>
            <person name="Martijn J."/>
            <person name="Lind A.E."/>
            <person name="van Eijk R."/>
            <person name="Schleper C."/>
            <person name="Guy L."/>
            <person name="Ettema T.J."/>
        </authorList>
    </citation>
    <scope>NUCLEOTIDE SEQUENCE</scope>
</reference>
<organism evidence="1">
    <name type="scientific">marine sediment metagenome</name>
    <dbReference type="NCBI Taxonomy" id="412755"/>
    <lineage>
        <taxon>unclassified sequences</taxon>
        <taxon>metagenomes</taxon>
        <taxon>ecological metagenomes</taxon>
    </lineage>
</organism>
<gene>
    <name evidence="1" type="ORF">LCGC14_2225550</name>
</gene>
<dbReference type="EMBL" id="LAZR01029832">
    <property type="protein sequence ID" value="KKL58416.1"/>
    <property type="molecule type" value="Genomic_DNA"/>
</dbReference>
<comment type="caution">
    <text evidence="1">The sequence shown here is derived from an EMBL/GenBank/DDBJ whole genome shotgun (WGS) entry which is preliminary data.</text>
</comment>
<sequence length="126" mass="15076">MPQSKRVHAEYMKTYRDRRKKGIITIDELNAPRKPGEFTMPDVIDEGSQNVTHERWETITVKEIKEILPEYLVSGILSLGRYDEIRQRPITMDDRFRNAYKYHVWHEANFIDGIHKDSRQFIKEGR</sequence>
<accession>A0A0F9DX97</accession>
<protein>
    <submittedName>
        <fullName evidence="1">Uncharacterized protein</fullName>
    </submittedName>
</protein>
<proteinExistence type="predicted"/>